<evidence type="ECO:0000259" key="8">
    <source>
        <dbReference type="Pfam" id="PF02397"/>
    </source>
</evidence>
<evidence type="ECO:0000313" key="9">
    <source>
        <dbReference type="EMBL" id="VBB05348.1"/>
    </source>
</evidence>
<dbReference type="Pfam" id="PF02397">
    <property type="entry name" value="Bac_transf"/>
    <property type="match status" value="1"/>
</dbReference>
<evidence type="ECO:0000313" key="10">
    <source>
        <dbReference type="Proteomes" id="UP000277811"/>
    </source>
</evidence>
<dbReference type="GO" id="GO:0016780">
    <property type="term" value="F:phosphotransferase activity, for other substituted phosphate groups"/>
    <property type="evidence" value="ECO:0007669"/>
    <property type="project" value="TreeGrafter"/>
</dbReference>
<keyword evidence="3 9" id="KW-0808">Transferase</keyword>
<gene>
    <name evidence="9" type="ORF">LUCI_0557</name>
</gene>
<evidence type="ECO:0000256" key="3">
    <source>
        <dbReference type="ARBA" id="ARBA00022679"/>
    </source>
</evidence>
<reference evidence="9 10" key="1">
    <citation type="submission" date="2018-06" db="EMBL/GenBank/DDBJ databases">
        <authorList>
            <person name="Strepis N."/>
        </authorList>
    </citation>
    <scope>NUCLEOTIDE SEQUENCE [LARGE SCALE GENOMIC DNA]</scope>
    <source>
        <strain evidence="9">LUCI</strain>
    </source>
</reference>
<dbReference type="InterPro" id="IPR017475">
    <property type="entry name" value="EPS_sugar_tfrase"/>
</dbReference>
<evidence type="ECO:0000256" key="6">
    <source>
        <dbReference type="ARBA" id="ARBA00023136"/>
    </source>
</evidence>
<feature type="domain" description="Bacterial sugar transferase" evidence="8">
    <location>
        <begin position="254"/>
        <end position="434"/>
    </location>
</feature>
<proteinExistence type="inferred from homology"/>
<sequence length="462" mass="52916">MPDKRSACWRLLIIACDIFLLVMATCLAGQFTNIRLFSQFNLIHQYDELIFIIGAAGSCLIVNGLCASNKKMNISQIIISVIVTVFEFLALLLIRWKLFLGLIFSPYFYVDSALIQFSFLFTWHYIIYEFEIKKSQRLRILVIGSEEFFEYARFQLMNSFKTCEITYRETKSLDAGFPVEIYLQSFDSVFISDGMPSETKKAIVLAADLASRQVIMVPGIYDVYCSSMEFETLYDWPIFRIGFQAPSLEIRFLKRTFDLVVSSLGIILLLPVYILVGVLVKITSHGQVVYTQVRCGQNERLFKIYKFRTMYDSAEAITGPVFCSENDPRVTPLGRFLRATRIDELPQLYNVLKGDMSLVGPRPERPEFVAGFKQEFGHYSLRHKVKPGLTGLAQVRGKYNTSISNKILYDLMYIQKWSFLTDLVLLFETLKVLLSKESTEGVSQSSLIGKPEKESQSANYIT</sequence>
<feature type="transmembrane region" description="Helical" evidence="7">
    <location>
        <begin position="12"/>
        <end position="37"/>
    </location>
</feature>
<dbReference type="PANTHER" id="PTHR30576">
    <property type="entry name" value="COLANIC BIOSYNTHESIS UDP-GLUCOSE LIPID CARRIER TRANSFERASE"/>
    <property type="match status" value="1"/>
</dbReference>
<feature type="transmembrane region" description="Helical" evidence="7">
    <location>
        <begin position="49"/>
        <end position="67"/>
    </location>
</feature>
<dbReference type="NCBIfam" id="TIGR03025">
    <property type="entry name" value="EPS_sugtrans"/>
    <property type="match status" value="1"/>
</dbReference>
<dbReference type="AlphaFoldDB" id="A0A498R883"/>
<evidence type="ECO:0000256" key="7">
    <source>
        <dbReference type="SAM" id="Phobius"/>
    </source>
</evidence>
<keyword evidence="5 7" id="KW-1133">Transmembrane helix</keyword>
<feature type="transmembrane region" description="Helical" evidence="7">
    <location>
        <begin position="74"/>
        <end position="94"/>
    </location>
</feature>
<dbReference type="PANTHER" id="PTHR30576:SF0">
    <property type="entry name" value="UNDECAPRENYL-PHOSPHATE N-ACETYLGALACTOSAMINYL 1-PHOSPHATE TRANSFERASE-RELATED"/>
    <property type="match status" value="1"/>
</dbReference>
<name>A0A498R883_9FIRM</name>
<evidence type="ECO:0000256" key="2">
    <source>
        <dbReference type="ARBA" id="ARBA00006464"/>
    </source>
</evidence>
<keyword evidence="10" id="KW-1185">Reference proteome</keyword>
<evidence type="ECO:0000256" key="5">
    <source>
        <dbReference type="ARBA" id="ARBA00022989"/>
    </source>
</evidence>
<dbReference type="GO" id="GO:0016020">
    <property type="term" value="C:membrane"/>
    <property type="evidence" value="ECO:0007669"/>
    <property type="project" value="UniProtKB-SubCell"/>
</dbReference>
<protein>
    <submittedName>
        <fullName evidence="9">Bacterial sugar transferase</fullName>
    </submittedName>
</protein>
<accession>A0A498R883</accession>
<evidence type="ECO:0000256" key="1">
    <source>
        <dbReference type="ARBA" id="ARBA00004141"/>
    </source>
</evidence>
<organism evidence="9 10">
    <name type="scientific">Lucifera butyrica</name>
    <dbReference type="NCBI Taxonomy" id="1351585"/>
    <lineage>
        <taxon>Bacteria</taxon>
        <taxon>Bacillati</taxon>
        <taxon>Bacillota</taxon>
        <taxon>Negativicutes</taxon>
        <taxon>Veillonellales</taxon>
        <taxon>Veillonellaceae</taxon>
        <taxon>Lucifera</taxon>
    </lineage>
</organism>
<keyword evidence="4 7" id="KW-0812">Transmembrane</keyword>
<dbReference type="OrthoDB" id="9808602at2"/>
<evidence type="ECO:0000256" key="4">
    <source>
        <dbReference type="ARBA" id="ARBA00022692"/>
    </source>
</evidence>
<dbReference type="RefSeq" id="WP_122626343.1">
    <property type="nucleotide sequence ID" value="NZ_UPPP01000055.1"/>
</dbReference>
<dbReference type="Proteomes" id="UP000277811">
    <property type="component" value="Unassembled WGS sequence"/>
</dbReference>
<feature type="transmembrane region" description="Helical" evidence="7">
    <location>
        <begin position="106"/>
        <end position="128"/>
    </location>
</feature>
<feature type="transmembrane region" description="Helical" evidence="7">
    <location>
        <begin position="259"/>
        <end position="280"/>
    </location>
</feature>
<keyword evidence="6 7" id="KW-0472">Membrane</keyword>
<comment type="similarity">
    <text evidence="2">Belongs to the bacterial sugar transferase family.</text>
</comment>
<dbReference type="InterPro" id="IPR003362">
    <property type="entry name" value="Bact_transf"/>
</dbReference>
<comment type="subcellular location">
    <subcellularLocation>
        <location evidence="1">Membrane</location>
        <topology evidence="1">Multi-pass membrane protein</topology>
    </subcellularLocation>
</comment>
<dbReference type="EMBL" id="UPPP01000055">
    <property type="protein sequence ID" value="VBB05348.1"/>
    <property type="molecule type" value="Genomic_DNA"/>
</dbReference>